<dbReference type="PANTHER" id="PTHR43792:SF1">
    <property type="entry name" value="N-ACETYLTRANSFERASE DOMAIN-CONTAINING PROTEIN"/>
    <property type="match status" value="1"/>
</dbReference>
<evidence type="ECO:0000313" key="2">
    <source>
        <dbReference type="EMBL" id="ADB30137.1"/>
    </source>
</evidence>
<dbReference type="PANTHER" id="PTHR43792">
    <property type="entry name" value="GNAT FAMILY, PUTATIVE (AFU_ORTHOLOGUE AFUA_3G00765)-RELATED-RELATED"/>
    <property type="match status" value="1"/>
</dbReference>
<evidence type="ECO:0000313" key="3">
    <source>
        <dbReference type="Proteomes" id="UP000007967"/>
    </source>
</evidence>
<dbReference type="PROSITE" id="PS51186">
    <property type="entry name" value="GNAT"/>
    <property type="match status" value="1"/>
</dbReference>
<dbReference type="GO" id="GO:0016747">
    <property type="term" value="F:acyltransferase activity, transferring groups other than amino-acyl groups"/>
    <property type="evidence" value="ECO:0007669"/>
    <property type="project" value="InterPro"/>
</dbReference>
<reference evidence="3" key="1">
    <citation type="submission" date="2009-09" db="EMBL/GenBank/DDBJ databases">
        <title>The complete genome of Kribbella flavida DSM 17836.</title>
        <authorList>
            <consortium name="US DOE Joint Genome Institute (JGI-PGF)"/>
            <person name="Lucas S."/>
            <person name="Copeland A."/>
            <person name="Lapidus A."/>
            <person name="Glavina del Rio T."/>
            <person name="Dalin E."/>
            <person name="Tice H."/>
            <person name="Bruce D."/>
            <person name="Goodwin L."/>
            <person name="Pitluck S."/>
            <person name="Kyrpides N."/>
            <person name="Mavromatis K."/>
            <person name="Ivanova N."/>
            <person name="Saunders E."/>
            <person name="Brettin T."/>
            <person name="Detter J.C."/>
            <person name="Han C."/>
            <person name="Larimer F."/>
            <person name="Land M."/>
            <person name="Hauser L."/>
            <person name="Markowitz V."/>
            <person name="Cheng J.-F."/>
            <person name="Hugenholtz P."/>
            <person name="Woyke T."/>
            <person name="Wu D."/>
            <person name="Pukall R."/>
            <person name="Klenk H.-P."/>
            <person name="Eisen J.A."/>
        </authorList>
    </citation>
    <scope>NUCLEOTIDE SEQUENCE [LARGE SCALE GENOMIC DNA]</scope>
    <source>
        <strain evidence="3">DSM 17836 / JCM 10339 / NBRC 14399</strain>
    </source>
</reference>
<dbReference type="eggNOG" id="COG1670">
    <property type="taxonomic scope" value="Bacteria"/>
</dbReference>
<proteinExistence type="predicted"/>
<name>D2Q1E9_KRIFD</name>
<gene>
    <name evidence="2" type="ordered locus">Kfla_1032</name>
</gene>
<dbReference type="STRING" id="479435.Kfla_1032"/>
<feature type="domain" description="N-acetyltransferase" evidence="1">
    <location>
        <begin position="35"/>
        <end position="202"/>
    </location>
</feature>
<keyword evidence="2" id="KW-0808">Transferase</keyword>
<sequence>MNRAPRRPVKPGAAVRHWAYRHGMPFSLPIETDRLILRRYTEADYDDLLKLQSNDDVARFLLYDAKTPEQVRESLAGRLADVAMDTDGQALTLAAVLRETGQHLGEVTLFVHSAEHRSGEIGFVFHPESHGHGYASEASVELLRLGFEQLGMHRIIGRLDHRNTSSANLLRRLGMRQEAHFVRNEFLKGEWTDELVFAMLADEWTRRSK</sequence>
<reference evidence="2 3" key="2">
    <citation type="journal article" date="2010" name="Stand. Genomic Sci.">
        <title>Complete genome sequence of Kribbella flavida type strain (IFO 14399).</title>
        <authorList>
            <person name="Pukall R."/>
            <person name="Lapidus A."/>
            <person name="Glavina Del Rio T."/>
            <person name="Copeland A."/>
            <person name="Tice H."/>
            <person name="Cheng J.-F."/>
            <person name="Lucas S."/>
            <person name="Chen F."/>
            <person name="Nolan M."/>
            <person name="LaButti K."/>
            <person name="Pati A."/>
            <person name="Ivanova N."/>
            <person name="Mavrommatis K."/>
            <person name="Mikhailova N."/>
            <person name="Pitluck S."/>
            <person name="Bruce D."/>
            <person name="Goodwin L."/>
            <person name="Land M."/>
            <person name="Hauser L."/>
            <person name="Chang Y.-J."/>
            <person name="Jeffries C.D."/>
            <person name="Chen A."/>
            <person name="Palaniappan K."/>
            <person name="Chain P."/>
            <person name="Rohde M."/>
            <person name="Goeker M."/>
            <person name="Bristow J."/>
            <person name="Eisen J.A."/>
            <person name="Markowitz V."/>
            <person name="Hugenholtz P."/>
            <person name="Kyrpides N.C."/>
            <person name="Klenk H.-P."/>
            <person name="Brettin T."/>
        </authorList>
    </citation>
    <scope>NUCLEOTIDE SEQUENCE [LARGE SCALE GENOMIC DNA]</scope>
    <source>
        <strain evidence="3">DSM 17836 / JCM 10339 / NBRC 14399</strain>
    </source>
</reference>
<evidence type="ECO:0000259" key="1">
    <source>
        <dbReference type="PROSITE" id="PS51186"/>
    </source>
</evidence>
<dbReference type="AlphaFoldDB" id="D2Q1E9"/>
<keyword evidence="3" id="KW-1185">Reference proteome</keyword>
<dbReference type="InterPro" id="IPR051531">
    <property type="entry name" value="N-acetyltransferase"/>
</dbReference>
<dbReference type="EMBL" id="CP001736">
    <property type="protein sequence ID" value="ADB30137.1"/>
    <property type="molecule type" value="Genomic_DNA"/>
</dbReference>
<accession>D2Q1E9</accession>
<dbReference type="Proteomes" id="UP000007967">
    <property type="component" value="Chromosome"/>
</dbReference>
<dbReference type="KEGG" id="kfl:Kfla_1032"/>
<organism evidence="2 3">
    <name type="scientific">Kribbella flavida (strain DSM 17836 / JCM 10339 / NBRC 14399)</name>
    <dbReference type="NCBI Taxonomy" id="479435"/>
    <lineage>
        <taxon>Bacteria</taxon>
        <taxon>Bacillati</taxon>
        <taxon>Actinomycetota</taxon>
        <taxon>Actinomycetes</taxon>
        <taxon>Propionibacteriales</taxon>
        <taxon>Kribbellaceae</taxon>
        <taxon>Kribbella</taxon>
    </lineage>
</organism>
<dbReference type="InterPro" id="IPR016181">
    <property type="entry name" value="Acyl_CoA_acyltransferase"/>
</dbReference>
<dbReference type="Gene3D" id="3.40.630.30">
    <property type="match status" value="1"/>
</dbReference>
<dbReference type="SUPFAM" id="SSF55729">
    <property type="entry name" value="Acyl-CoA N-acyltransferases (Nat)"/>
    <property type="match status" value="1"/>
</dbReference>
<dbReference type="InterPro" id="IPR000182">
    <property type="entry name" value="GNAT_dom"/>
</dbReference>
<dbReference type="HOGENOM" id="CLU_013985_3_6_11"/>
<dbReference type="Pfam" id="PF13302">
    <property type="entry name" value="Acetyltransf_3"/>
    <property type="match status" value="1"/>
</dbReference>
<protein>
    <submittedName>
        <fullName evidence="2">GCN5-related N-acetyltransferase</fullName>
    </submittedName>
</protein>